<dbReference type="SUPFAM" id="SSF52047">
    <property type="entry name" value="RNI-like"/>
    <property type="match status" value="1"/>
</dbReference>
<protein>
    <submittedName>
        <fullName evidence="1">Leukocyte antigen CD37</fullName>
    </submittedName>
</protein>
<dbReference type="Proteomes" id="UP000094527">
    <property type="component" value="Unassembled WGS sequence"/>
</dbReference>
<gene>
    <name evidence="1" type="ORF">Ocin01_15466</name>
</gene>
<organism evidence="1 2">
    <name type="scientific">Orchesella cincta</name>
    <name type="common">Springtail</name>
    <name type="synonym">Podura cincta</name>
    <dbReference type="NCBI Taxonomy" id="48709"/>
    <lineage>
        <taxon>Eukaryota</taxon>
        <taxon>Metazoa</taxon>
        <taxon>Ecdysozoa</taxon>
        <taxon>Arthropoda</taxon>
        <taxon>Hexapoda</taxon>
        <taxon>Collembola</taxon>
        <taxon>Entomobryomorpha</taxon>
        <taxon>Entomobryoidea</taxon>
        <taxon>Orchesellidae</taxon>
        <taxon>Orchesellinae</taxon>
        <taxon>Orchesella</taxon>
    </lineage>
</organism>
<comment type="caution">
    <text evidence="1">The sequence shown here is derived from an EMBL/GenBank/DDBJ whole genome shotgun (WGS) entry which is preliminary data.</text>
</comment>
<name>A0A1D2MDX9_ORCCI</name>
<keyword evidence="2" id="KW-1185">Reference proteome</keyword>
<dbReference type="InterPro" id="IPR032675">
    <property type="entry name" value="LRR_dom_sf"/>
</dbReference>
<dbReference type="EMBL" id="LJIJ01001624">
    <property type="protein sequence ID" value="ODM91218.1"/>
    <property type="molecule type" value="Genomic_DNA"/>
</dbReference>
<dbReference type="Gene3D" id="3.80.10.10">
    <property type="entry name" value="Ribonuclease Inhibitor"/>
    <property type="match status" value="1"/>
</dbReference>
<evidence type="ECO:0000313" key="2">
    <source>
        <dbReference type="Proteomes" id="UP000094527"/>
    </source>
</evidence>
<sequence>MSPGADGYLQHVFEQINTQLTSADPDTQDQNMHKSCCCSTLKSSDEVVQFLLIVICCSIIYWLSSSGLYVANFSATGGTGSGGKSIIVSFVSSLEMETMNVDDDGGAGVHEEEVKFLSPVTTPMLPPEIWEKIIGNLEAQDDICAVINTCVEWSELLASKKLPLGLPILLVNRGTSLDAVLVYRQLNRKIREVVDKQLQKYSTFPEEDFSSHLCACRRNAISKLEKLNWRYFFWHSSDTKRFIKTFRLKNRSAKYNPFITRSITLKHNGLGVEHFRTFLDCCGHHVHHITFVPVWAPGNLTELLSLLHLVPNIRTLKIDGDLYLQTERDFLRSSIFPPLSHLTALDFSVSLFHAENLRVDWFHTENLSSLLPSLKNLRIIGVTSTSVALTELAQVNWPLERLQLWDLGESTSTVEMETVLRLVQKFGNTLTQIGQSGSKVKTSHNYGALLCHVKSLSIYRSTFSNTTCWTYFQEIFGNVEELTIFEPAAQPISSKSENNAMAKKCFEALPKLKTVTVTFSPRRNKEPIVMTRCDVFRLDLDFRETDVAPRNFGTEITVSTSVA</sequence>
<evidence type="ECO:0000313" key="1">
    <source>
        <dbReference type="EMBL" id="ODM91218.1"/>
    </source>
</evidence>
<dbReference type="AlphaFoldDB" id="A0A1D2MDX9"/>
<reference evidence="1 2" key="1">
    <citation type="journal article" date="2016" name="Genome Biol. Evol.">
        <title>Gene Family Evolution Reflects Adaptation to Soil Environmental Stressors in the Genome of the Collembolan Orchesella cincta.</title>
        <authorList>
            <person name="Faddeeva-Vakhrusheva A."/>
            <person name="Derks M.F."/>
            <person name="Anvar S.Y."/>
            <person name="Agamennone V."/>
            <person name="Suring W."/>
            <person name="Smit S."/>
            <person name="van Straalen N.M."/>
            <person name="Roelofs D."/>
        </authorList>
    </citation>
    <scope>NUCLEOTIDE SEQUENCE [LARGE SCALE GENOMIC DNA]</scope>
    <source>
        <tissue evidence="1">Mixed pool</tissue>
    </source>
</reference>
<proteinExistence type="predicted"/>
<accession>A0A1D2MDX9</accession>